<dbReference type="Proteomes" id="UP000220246">
    <property type="component" value="Unassembled WGS sequence"/>
</dbReference>
<accession>A0A2A7UX63</accession>
<protein>
    <submittedName>
        <fullName evidence="1">Uncharacterized protein</fullName>
    </submittedName>
</protein>
<sequence length="170" mass="19633">MLIDLLNAPLLGHWDIDGSKSQCEFQFGERLIYVEHLKETSHVPALQTAQLLIQQVWDDSQHAIAFAEPWFRAKHPAFWNAWDKATTPLHPLRMYSISFPARDGAPYYWIARDPGYNFECVIPDEHDLWQQEGLRSKLPYFPDSDAVVVSRLGEQQFALSELPSPYFDAT</sequence>
<dbReference type="OrthoDB" id="6884299at2"/>
<dbReference type="AlphaFoldDB" id="A0A2A7UX63"/>
<gene>
    <name evidence="1" type="ORF">CRM82_15530</name>
</gene>
<dbReference type="RefSeq" id="WP_066533069.1">
    <property type="nucleotide sequence ID" value="NZ_PDEA01000001.1"/>
</dbReference>
<evidence type="ECO:0000313" key="2">
    <source>
        <dbReference type="Proteomes" id="UP000220246"/>
    </source>
</evidence>
<keyword evidence="2" id="KW-1185">Reference proteome</keyword>
<proteinExistence type="predicted"/>
<comment type="caution">
    <text evidence="1">The sequence shown here is derived from an EMBL/GenBank/DDBJ whole genome shotgun (WGS) entry which is preliminary data.</text>
</comment>
<dbReference type="GeneID" id="80802032"/>
<organism evidence="1 2">
    <name type="scientific">Comamonas terrigena</name>
    <dbReference type="NCBI Taxonomy" id="32013"/>
    <lineage>
        <taxon>Bacteria</taxon>
        <taxon>Pseudomonadati</taxon>
        <taxon>Pseudomonadota</taxon>
        <taxon>Betaproteobacteria</taxon>
        <taxon>Burkholderiales</taxon>
        <taxon>Comamonadaceae</taxon>
        <taxon>Comamonas</taxon>
    </lineage>
</organism>
<reference evidence="2" key="1">
    <citation type="submission" date="2017-09" db="EMBL/GenBank/DDBJ databases">
        <title>FDA dAtabase for Regulatory Grade micrObial Sequences (FDA-ARGOS): Supporting development and validation of Infectious Disease Dx tests.</title>
        <authorList>
            <person name="Minogue T."/>
            <person name="Wolcott M."/>
            <person name="Wasieloski L."/>
            <person name="Aguilar W."/>
            <person name="Moore D."/>
            <person name="Tallon L."/>
            <person name="Sadzewicz L."/>
            <person name="Ott S."/>
            <person name="Zhao X."/>
            <person name="Nagaraj S."/>
            <person name="Vavikolanu K."/>
            <person name="Aluvathingal J."/>
            <person name="Nadendla S."/>
            <person name="Sichtig H."/>
        </authorList>
    </citation>
    <scope>NUCLEOTIDE SEQUENCE [LARGE SCALE GENOMIC DNA]</scope>
    <source>
        <strain evidence="2">FDAARGOS_394</strain>
    </source>
</reference>
<name>A0A2A7UX63_COMTR</name>
<dbReference type="EMBL" id="PDEA01000001">
    <property type="protein sequence ID" value="PEH89827.1"/>
    <property type="molecule type" value="Genomic_DNA"/>
</dbReference>
<evidence type="ECO:0000313" key="1">
    <source>
        <dbReference type="EMBL" id="PEH89827.1"/>
    </source>
</evidence>